<evidence type="ECO:0000313" key="1">
    <source>
        <dbReference type="EMBL" id="TVU40611.1"/>
    </source>
</evidence>
<feature type="non-terminal residue" evidence="1">
    <location>
        <position position="1"/>
    </location>
</feature>
<name>A0A5J9VYA1_9POAL</name>
<comment type="caution">
    <text evidence="1">The sequence shown here is derived from an EMBL/GenBank/DDBJ whole genome shotgun (WGS) entry which is preliminary data.</text>
</comment>
<keyword evidence="2" id="KW-1185">Reference proteome</keyword>
<reference evidence="1 2" key="1">
    <citation type="journal article" date="2019" name="Sci. Rep.">
        <title>A high-quality genome of Eragrostis curvula grass provides insights into Poaceae evolution and supports new strategies to enhance forage quality.</title>
        <authorList>
            <person name="Carballo J."/>
            <person name="Santos B.A.C.M."/>
            <person name="Zappacosta D."/>
            <person name="Garbus I."/>
            <person name="Selva J.P."/>
            <person name="Gallo C.A."/>
            <person name="Diaz A."/>
            <person name="Albertini E."/>
            <person name="Caccamo M."/>
            <person name="Echenique V."/>
        </authorList>
    </citation>
    <scope>NUCLEOTIDE SEQUENCE [LARGE SCALE GENOMIC DNA]</scope>
    <source>
        <strain evidence="2">cv. Victoria</strain>
        <tissue evidence="1">Leaf</tissue>
    </source>
</reference>
<dbReference type="AlphaFoldDB" id="A0A5J9VYA1"/>
<dbReference type="PANTHER" id="PTHR33186">
    <property type="entry name" value="OS10G0136150 PROTEIN-RELATED"/>
    <property type="match status" value="1"/>
</dbReference>
<feature type="non-terminal residue" evidence="1">
    <location>
        <position position="138"/>
    </location>
</feature>
<dbReference type="Gramene" id="TVU40611">
    <property type="protein sequence ID" value="TVU40611"/>
    <property type="gene ID" value="EJB05_14080"/>
</dbReference>
<organism evidence="1 2">
    <name type="scientific">Eragrostis curvula</name>
    <name type="common">weeping love grass</name>
    <dbReference type="NCBI Taxonomy" id="38414"/>
    <lineage>
        <taxon>Eukaryota</taxon>
        <taxon>Viridiplantae</taxon>
        <taxon>Streptophyta</taxon>
        <taxon>Embryophyta</taxon>
        <taxon>Tracheophyta</taxon>
        <taxon>Spermatophyta</taxon>
        <taxon>Magnoliopsida</taxon>
        <taxon>Liliopsida</taxon>
        <taxon>Poales</taxon>
        <taxon>Poaceae</taxon>
        <taxon>PACMAD clade</taxon>
        <taxon>Chloridoideae</taxon>
        <taxon>Eragrostideae</taxon>
        <taxon>Eragrostidinae</taxon>
        <taxon>Eragrostis</taxon>
    </lineage>
</organism>
<dbReference type="PANTHER" id="PTHR33186:SF15">
    <property type="entry name" value="OS06G0249850 PROTEIN"/>
    <property type="match status" value="1"/>
</dbReference>
<dbReference type="Proteomes" id="UP000324897">
    <property type="component" value="Chromosome 4"/>
</dbReference>
<sequence>MDGGLLLEEYTAWNHRMGNMGLVMAEDGGLGVAGVQGWQQDRVIELDMMLSIGIGVPSTRFRVIGIADCACTIFICASDGVYSVAVESRQVKKVHGRGHFYGIVPYVSFYTPVLKIYLLSQLLYVPSQLKEPDLYAEM</sequence>
<dbReference type="EMBL" id="RWGY01000007">
    <property type="protein sequence ID" value="TVU40611.1"/>
    <property type="molecule type" value="Genomic_DNA"/>
</dbReference>
<protein>
    <submittedName>
        <fullName evidence="1">Uncharacterized protein</fullName>
    </submittedName>
</protein>
<proteinExistence type="predicted"/>
<gene>
    <name evidence="1" type="ORF">EJB05_14080</name>
</gene>
<evidence type="ECO:0000313" key="2">
    <source>
        <dbReference type="Proteomes" id="UP000324897"/>
    </source>
</evidence>
<accession>A0A5J9VYA1</accession>